<name>A0A411YGG6_9ACTN</name>
<reference evidence="1 2" key="1">
    <citation type="submission" date="2019-01" db="EMBL/GenBank/DDBJ databases">
        <title>Egibacter rhizosphaerae EGI 80759T.</title>
        <authorList>
            <person name="Chen D.-D."/>
            <person name="Tian Y."/>
            <person name="Jiao J.-Y."/>
            <person name="Zhang X.-T."/>
            <person name="Zhang Y.-G."/>
            <person name="Zhang Y."/>
            <person name="Xiao M."/>
            <person name="Shu W.-S."/>
            <person name="Li W.-J."/>
        </authorList>
    </citation>
    <scope>NUCLEOTIDE SEQUENCE [LARGE SCALE GENOMIC DNA]</scope>
    <source>
        <strain evidence="1 2">EGI 80759</strain>
    </source>
</reference>
<protein>
    <recommendedName>
        <fullName evidence="3">Sulfur reduction protein DsrE</fullName>
    </recommendedName>
</protein>
<evidence type="ECO:0000313" key="2">
    <source>
        <dbReference type="Proteomes" id="UP000291469"/>
    </source>
</evidence>
<dbReference type="AlphaFoldDB" id="A0A411YGG6"/>
<keyword evidence="2" id="KW-1185">Reference proteome</keyword>
<dbReference type="InterPro" id="IPR027396">
    <property type="entry name" value="DsrEFH-like"/>
</dbReference>
<dbReference type="EMBL" id="CP036402">
    <property type="protein sequence ID" value="QBI20241.1"/>
    <property type="molecule type" value="Genomic_DNA"/>
</dbReference>
<proteinExistence type="predicted"/>
<evidence type="ECO:0008006" key="3">
    <source>
        <dbReference type="Google" id="ProtNLM"/>
    </source>
</evidence>
<accession>A0A411YGG6</accession>
<dbReference type="KEGG" id="erz:ER308_12155"/>
<evidence type="ECO:0000313" key="1">
    <source>
        <dbReference type="EMBL" id="QBI20241.1"/>
    </source>
</evidence>
<dbReference type="Gene3D" id="3.40.1260.10">
    <property type="entry name" value="DsrEFH-like"/>
    <property type="match status" value="1"/>
</dbReference>
<organism evidence="1 2">
    <name type="scientific">Egibacter rhizosphaerae</name>
    <dbReference type="NCBI Taxonomy" id="1670831"/>
    <lineage>
        <taxon>Bacteria</taxon>
        <taxon>Bacillati</taxon>
        <taxon>Actinomycetota</taxon>
        <taxon>Nitriliruptoria</taxon>
        <taxon>Egibacterales</taxon>
        <taxon>Egibacteraceae</taxon>
        <taxon>Egibacter</taxon>
    </lineage>
</organism>
<gene>
    <name evidence="1" type="ORF">ER308_12155</name>
</gene>
<dbReference type="Proteomes" id="UP000291469">
    <property type="component" value="Chromosome"/>
</dbReference>
<sequence length="109" mass="11763">MSTAARRSRRRALLVSHHPARELRTARRWAREGDDVTVALLDAAVACARPGHVDGPALRAARADGVRVLAHDAALARRGLRAPVTEVEVCDTETLAVLVAEEAEAVVWL</sequence>
<dbReference type="RefSeq" id="WP_131155238.1">
    <property type="nucleotide sequence ID" value="NZ_CP036402.1"/>
</dbReference>
<dbReference type="SUPFAM" id="SSF75169">
    <property type="entry name" value="DsrEFH-like"/>
    <property type="match status" value="1"/>
</dbReference>